<feature type="non-terminal residue" evidence="1">
    <location>
        <position position="1"/>
    </location>
</feature>
<gene>
    <name evidence="1" type="ORF">OEZ79_27270</name>
</gene>
<evidence type="ECO:0000313" key="1">
    <source>
        <dbReference type="EMBL" id="MDC6641865.1"/>
    </source>
</evidence>
<protein>
    <recommendedName>
        <fullName evidence="3">D-isomer specific 2-hydroxyacid dehydrogenase NAD-binding domain-containing protein</fullName>
    </recommendedName>
</protein>
<organism evidence="1 2">
    <name type="scientific">Leclercia adecarboxylata</name>
    <dbReference type="NCBI Taxonomy" id="83655"/>
    <lineage>
        <taxon>Bacteria</taxon>
        <taxon>Pseudomonadati</taxon>
        <taxon>Pseudomonadota</taxon>
        <taxon>Gammaproteobacteria</taxon>
        <taxon>Enterobacterales</taxon>
        <taxon>Enterobacteriaceae</taxon>
        <taxon>Leclercia</taxon>
    </lineage>
</organism>
<reference evidence="1" key="1">
    <citation type="journal article" date="2023" name="Genes Genomics">
        <title>Genomic insights of Leclercia adecarboxylata strains linked to an outbreak in public hospitals in Mexico.</title>
        <authorList>
            <person name="Barrios-Villa E."/>
            <person name="Pacheco-Flores B."/>
            <person name="Lozano-Zarain P."/>
            <person name="Del Campo-Ortega R."/>
            <person name="de Jesus Ascencio-Montiel I."/>
            <person name="Gonzalez-Leon M."/>
            <person name="Camorlinga-Ponce M."/>
            <person name="Gaytan Cervantes F.J."/>
            <person name="Gonzalez Torres C."/>
            <person name="Aguilar E."/>
            <person name="Gonzalez Ibarra J."/>
            <person name="Torres Lopez F.J."/>
            <person name="Rosas-Vargas H."/>
            <person name="Gonzalez-Bonilla C.R."/>
            <person name="Del Carmen Rocha-Gracia R."/>
        </authorList>
    </citation>
    <scope>NUCLEOTIDE SEQUENCE</scope>
    <source>
        <strain evidence="1">Lac40</strain>
    </source>
</reference>
<dbReference type="EMBL" id="JAOURS010000418">
    <property type="protein sequence ID" value="MDC6641865.1"/>
    <property type="molecule type" value="Genomic_DNA"/>
</dbReference>
<evidence type="ECO:0008006" key="3">
    <source>
        <dbReference type="Google" id="ProtNLM"/>
    </source>
</evidence>
<proteinExistence type="predicted"/>
<sequence>VLATPHLGYVTERNYRAYFGQAVENIAAWLQLTPPRTLGGGALQRGVAHGVGRVTEHGHRLGEVGRLRFQQAGGGTGFLNERCVLLGGVVHLRHGLVDLIDARGLLLRGR</sequence>
<evidence type="ECO:0000313" key="2">
    <source>
        <dbReference type="Proteomes" id="UP001149314"/>
    </source>
</evidence>
<dbReference type="Proteomes" id="UP001149314">
    <property type="component" value="Unassembled WGS sequence"/>
</dbReference>
<dbReference type="AlphaFoldDB" id="A0A9X3YFN5"/>
<comment type="caution">
    <text evidence="1">The sequence shown here is derived from an EMBL/GenBank/DDBJ whole genome shotgun (WGS) entry which is preliminary data.</text>
</comment>
<accession>A0A9X3YFN5</accession>
<name>A0A9X3YFN5_9ENTR</name>
<dbReference type="Gene3D" id="3.40.50.720">
    <property type="entry name" value="NAD(P)-binding Rossmann-like Domain"/>
    <property type="match status" value="2"/>
</dbReference>